<dbReference type="InterPro" id="IPR004843">
    <property type="entry name" value="Calcineurin-like_PHP"/>
</dbReference>
<comment type="caution">
    <text evidence="2">The sequence shown here is derived from an EMBL/GenBank/DDBJ whole genome shotgun (WGS) entry which is preliminary data.</text>
</comment>
<dbReference type="Gene3D" id="3.60.21.10">
    <property type="match status" value="1"/>
</dbReference>
<dbReference type="AlphaFoldDB" id="A0A133V1C7"/>
<dbReference type="PANTHER" id="PTHR30337">
    <property type="entry name" value="COMPONENT OF ATP-DEPENDENT DSDNA EXONUCLEASE"/>
    <property type="match status" value="1"/>
</dbReference>
<feature type="domain" description="Calcineurin-like phosphoesterase" evidence="1">
    <location>
        <begin position="6"/>
        <end position="162"/>
    </location>
</feature>
<protein>
    <recommendedName>
        <fullName evidence="1">Calcineurin-like phosphoesterase domain-containing protein</fullName>
    </recommendedName>
</protein>
<proteinExistence type="predicted"/>
<name>A0A133V1C7_9EURY</name>
<gene>
    <name evidence="2" type="ORF">AKJ41_04265</name>
</gene>
<sequence>MKTVLSTAEKENVDLVTISGDLFHSREDAEVLRPQLREIFTDNPFKILAIPGNHDEGAYRGNLNWGPDLEVATEKPFETREFEDQNIVTLPFQDELTTELYERIKNVSRDPANRILLLHCTLDIGYSAENFGEEEAVRYFPVTSSTLSKWEFDFILAGHFHGNTDVRRLDGGKEFIYPGSPVSLNWSETGKRRAVILDLTEEDRKELVLDTFYRDTFRETVRAGEESEFIEGVKDWMRERSGENCKLRVVPEGHIKMDETEFRKTVEEVCGVAEVSHDEYKNVEKVLNHPLFKRYKENLDSKEEIEDMEGVRSKVIEAMSRLLARRELRS</sequence>
<evidence type="ECO:0000259" key="1">
    <source>
        <dbReference type="Pfam" id="PF00149"/>
    </source>
</evidence>
<accession>A0A133V1C7</accession>
<dbReference type="Pfam" id="PF00149">
    <property type="entry name" value="Metallophos"/>
    <property type="match status" value="1"/>
</dbReference>
<dbReference type="EMBL" id="LHXV01000054">
    <property type="protein sequence ID" value="KXB00221.1"/>
    <property type="molecule type" value="Genomic_DNA"/>
</dbReference>
<dbReference type="SUPFAM" id="SSF56300">
    <property type="entry name" value="Metallo-dependent phosphatases"/>
    <property type="match status" value="1"/>
</dbReference>
<evidence type="ECO:0000313" key="2">
    <source>
        <dbReference type="EMBL" id="KXB00221.1"/>
    </source>
</evidence>
<organism evidence="2 3">
    <name type="scientific">candidate division MSBL1 archaeon SCGC-AAA259O05</name>
    <dbReference type="NCBI Taxonomy" id="1698271"/>
    <lineage>
        <taxon>Archaea</taxon>
        <taxon>Methanobacteriati</taxon>
        <taxon>Methanobacteriota</taxon>
        <taxon>candidate division MSBL1</taxon>
    </lineage>
</organism>
<dbReference type="GO" id="GO:0016787">
    <property type="term" value="F:hydrolase activity"/>
    <property type="evidence" value="ECO:0007669"/>
    <property type="project" value="InterPro"/>
</dbReference>
<dbReference type="InterPro" id="IPR029052">
    <property type="entry name" value="Metallo-depent_PP-like"/>
</dbReference>
<dbReference type="InterPro" id="IPR050535">
    <property type="entry name" value="DNA_Repair-Maintenance_Comp"/>
</dbReference>
<reference evidence="2 3" key="1">
    <citation type="journal article" date="2016" name="Sci. Rep.">
        <title>Metabolic traits of an uncultured archaeal lineage -MSBL1- from brine pools of the Red Sea.</title>
        <authorList>
            <person name="Mwirichia R."/>
            <person name="Alam I."/>
            <person name="Rashid M."/>
            <person name="Vinu M."/>
            <person name="Ba-Alawi W."/>
            <person name="Anthony Kamau A."/>
            <person name="Kamanda Ngugi D."/>
            <person name="Goker M."/>
            <person name="Klenk H.P."/>
            <person name="Bajic V."/>
            <person name="Stingl U."/>
        </authorList>
    </citation>
    <scope>NUCLEOTIDE SEQUENCE [LARGE SCALE GENOMIC DNA]</scope>
    <source>
        <strain evidence="2">SCGC-AAA259O05</strain>
    </source>
</reference>
<keyword evidence="3" id="KW-1185">Reference proteome</keyword>
<dbReference type="Proteomes" id="UP000070344">
    <property type="component" value="Unassembled WGS sequence"/>
</dbReference>
<evidence type="ECO:0000313" key="3">
    <source>
        <dbReference type="Proteomes" id="UP000070344"/>
    </source>
</evidence>